<reference evidence="2 3" key="1">
    <citation type="submission" date="2020-07" db="EMBL/GenBank/DDBJ databases">
        <title>Genome of Haloechinothrix sp.</title>
        <authorList>
            <person name="Tang S.-K."/>
            <person name="Yang L."/>
            <person name="Zhu W.-Y."/>
        </authorList>
    </citation>
    <scope>NUCLEOTIDE SEQUENCE [LARGE SCALE GENOMIC DNA]</scope>
    <source>
        <strain evidence="2 3">YIM 98757</strain>
    </source>
</reference>
<dbReference type="InterPro" id="IPR005183">
    <property type="entry name" value="DUF305_CopM-like"/>
</dbReference>
<organism evidence="2 3">
    <name type="scientific">Haloechinothrix aidingensis</name>
    <dbReference type="NCBI Taxonomy" id="2752311"/>
    <lineage>
        <taxon>Bacteria</taxon>
        <taxon>Bacillati</taxon>
        <taxon>Actinomycetota</taxon>
        <taxon>Actinomycetes</taxon>
        <taxon>Pseudonocardiales</taxon>
        <taxon>Pseudonocardiaceae</taxon>
        <taxon>Haloechinothrix</taxon>
    </lineage>
</organism>
<comment type="caution">
    <text evidence="2">The sequence shown here is derived from an EMBL/GenBank/DDBJ whole genome shotgun (WGS) entry which is preliminary data.</text>
</comment>
<dbReference type="AlphaFoldDB" id="A0A838ACB4"/>
<dbReference type="InterPro" id="IPR012347">
    <property type="entry name" value="Ferritin-like"/>
</dbReference>
<proteinExistence type="predicted"/>
<dbReference type="PANTHER" id="PTHR36933">
    <property type="entry name" value="SLL0788 PROTEIN"/>
    <property type="match status" value="1"/>
</dbReference>
<feature type="domain" description="DUF305" evidence="1">
    <location>
        <begin position="33"/>
        <end position="177"/>
    </location>
</feature>
<dbReference type="Gene3D" id="1.20.1260.10">
    <property type="match status" value="1"/>
</dbReference>
<dbReference type="Proteomes" id="UP000582974">
    <property type="component" value="Unassembled WGS sequence"/>
</dbReference>
<gene>
    <name evidence="2" type="ORF">H0B56_15050</name>
</gene>
<keyword evidence="3" id="KW-1185">Reference proteome</keyword>
<evidence type="ECO:0000313" key="3">
    <source>
        <dbReference type="Proteomes" id="UP000582974"/>
    </source>
</evidence>
<name>A0A838ACB4_9PSEU</name>
<dbReference type="Pfam" id="PF03713">
    <property type="entry name" value="DUF305"/>
    <property type="match status" value="1"/>
</dbReference>
<dbReference type="PANTHER" id="PTHR36933:SF1">
    <property type="entry name" value="SLL0788 PROTEIN"/>
    <property type="match status" value="1"/>
</dbReference>
<evidence type="ECO:0000259" key="1">
    <source>
        <dbReference type="Pfam" id="PF03713"/>
    </source>
</evidence>
<protein>
    <submittedName>
        <fullName evidence="2">DUF305 domain-containing protein</fullName>
    </submittedName>
</protein>
<dbReference type="EMBL" id="JACCKD010000005">
    <property type="protein sequence ID" value="MBA0126867.1"/>
    <property type="molecule type" value="Genomic_DNA"/>
</dbReference>
<evidence type="ECO:0000313" key="2">
    <source>
        <dbReference type="EMBL" id="MBA0126867.1"/>
    </source>
</evidence>
<sequence>MMPLAILASGALLTGCGNHVAEEAEDAGFNQADVAFATEMMPHHEQAVEMADLVPDRSDSQELIELAEEIRQGQEPEIEALTTMLERWGESVPVSGDGHTDHEMSGMMSEEDMAMLERSDGAEFDRMWMEIMVEHHEGAIDMANAQLAEGTSPEASELAEDIIEVQEAEIDTMREMLGRR</sequence>
<accession>A0A838ACB4</accession>